<proteinExistence type="inferred from homology"/>
<dbReference type="RefSeq" id="XP_033599400.1">
    <property type="nucleotide sequence ID" value="XM_033747120.1"/>
</dbReference>
<evidence type="ECO:0000256" key="9">
    <source>
        <dbReference type="RuleBase" id="RU000492"/>
    </source>
</evidence>
<dbReference type="InterPro" id="IPR014014">
    <property type="entry name" value="RNA_helicase_DEAD_Q_motif"/>
</dbReference>
<dbReference type="OrthoDB" id="3370at2759"/>
<dbReference type="PROSITE" id="PS51195">
    <property type="entry name" value="Q_MOTIF"/>
    <property type="match status" value="1"/>
</dbReference>
<dbReference type="PANTHER" id="PTHR24031">
    <property type="entry name" value="RNA HELICASE"/>
    <property type="match status" value="1"/>
</dbReference>
<feature type="compositionally biased region" description="Polar residues" evidence="11">
    <location>
        <begin position="26"/>
        <end position="36"/>
    </location>
</feature>
<feature type="domain" description="DEAD-box RNA helicase Q" evidence="14">
    <location>
        <begin position="190"/>
        <end position="218"/>
    </location>
</feature>
<dbReference type="PROSITE" id="PS00039">
    <property type="entry name" value="DEAD_ATP_HELICASE"/>
    <property type="match status" value="1"/>
</dbReference>
<reference evidence="15" key="1">
    <citation type="journal article" date="2020" name="Stud. Mycol.">
        <title>101 Dothideomycetes genomes: a test case for predicting lifestyles and emergence of pathogens.</title>
        <authorList>
            <person name="Haridas S."/>
            <person name="Albert R."/>
            <person name="Binder M."/>
            <person name="Bloem J."/>
            <person name="Labutti K."/>
            <person name="Salamov A."/>
            <person name="Andreopoulos B."/>
            <person name="Baker S."/>
            <person name="Barry K."/>
            <person name="Bills G."/>
            <person name="Bluhm B."/>
            <person name="Cannon C."/>
            <person name="Castanera R."/>
            <person name="Culley D."/>
            <person name="Daum C."/>
            <person name="Ezra D."/>
            <person name="Gonzalez J."/>
            <person name="Henrissat B."/>
            <person name="Kuo A."/>
            <person name="Liang C."/>
            <person name="Lipzen A."/>
            <person name="Lutzoni F."/>
            <person name="Magnuson J."/>
            <person name="Mondo S."/>
            <person name="Nolan M."/>
            <person name="Ohm R."/>
            <person name="Pangilinan J."/>
            <person name="Park H.-J."/>
            <person name="Ramirez L."/>
            <person name="Alfaro M."/>
            <person name="Sun H."/>
            <person name="Tritt A."/>
            <person name="Yoshinaga Y."/>
            <person name="Zwiers L.-H."/>
            <person name="Turgeon B."/>
            <person name="Goodwin S."/>
            <person name="Spatafora J."/>
            <person name="Crous P."/>
            <person name="Grigoriev I."/>
        </authorList>
    </citation>
    <scope>NUCLEOTIDE SEQUENCE</scope>
    <source>
        <strain evidence="15">CBS 121739</strain>
    </source>
</reference>
<dbReference type="InterPro" id="IPR011545">
    <property type="entry name" value="DEAD/DEAH_box_helicase_dom"/>
</dbReference>
<dbReference type="GO" id="GO:0016787">
    <property type="term" value="F:hydrolase activity"/>
    <property type="evidence" value="ECO:0007669"/>
    <property type="project" value="UniProtKB-KW"/>
</dbReference>
<dbReference type="GO" id="GO:0003723">
    <property type="term" value="F:RNA binding"/>
    <property type="evidence" value="ECO:0007669"/>
    <property type="project" value="UniProtKB-UniRule"/>
</dbReference>
<dbReference type="CDD" id="cd17956">
    <property type="entry name" value="DEADc_DDX51"/>
    <property type="match status" value="1"/>
</dbReference>
<dbReference type="GO" id="GO:0006364">
    <property type="term" value="P:rRNA processing"/>
    <property type="evidence" value="ECO:0007669"/>
    <property type="project" value="UniProtKB-KW"/>
</dbReference>
<evidence type="ECO:0000256" key="8">
    <source>
        <dbReference type="PROSITE-ProRule" id="PRU00552"/>
    </source>
</evidence>
<dbReference type="AlphaFoldDB" id="A0A6A6W452"/>
<feature type="domain" description="Helicase C-terminal" evidence="13">
    <location>
        <begin position="581"/>
        <end position="745"/>
    </location>
</feature>
<dbReference type="CDD" id="cd18787">
    <property type="entry name" value="SF2_C_DEAD"/>
    <property type="match status" value="1"/>
</dbReference>
<dbReference type="GO" id="GO:0005524">
    <property type="term" value="F:ATP binding"/>
    <property type="evidence" value="ECO:0007669"/>
    <property type="project" value="UniProtKB-UniRule"/>
</dbReference>
<dbReference type="Proteomes" id="UP000799437">
    <property type="component" value="Unassembled WGS sequence"/>
</dbReference>
<feature type="short sequence motif" description="Q motif" evidence="8">
    <location>
        <begin position="190"/>
        <end position="218"/>
    </location>
</feature>
<evidence type="ECO:0000256" key="4">
    <source>
        <dbReference type="ARBA" id="ARBA00022801"/>
    </source>
</evidence>
<keyword evidence="16" id="KW-1185">Reference proteome</keyword>
<evidence type="ECO:0000256" key="2">
    <source>
        <dbReference type="ARBA" id="ARBA00022552"/>
    </source>
</evidence>
<feature type="region of interest" description="Disordered" evidence="11">
    <location>
        <begin position="529"/>
        <end position="590"/>
    </location>
</feature>
<comment type="catalytic activity">
    <reaction evidence="10">
        <text>ATP + H2O = ADP + phosphate + H(+)</text>
        <dbReference type="Rhea" id="RHEA:13065"/>
        <dbReference type="ChEBI" id="CHEBI:15377"/>
        <dbReference type="ChEBI" id="CHEBI:15378"/>
        <dbReference type="ChEBI" id="CHEBI:30616"/>
        <dbReference type="ChEBI" id="CHEBI:43474"/>
        <dbReference type="ChEBI" id="CHEBI:456216"/>
        <dbReference type="EC" id="3.6.4.13"/>
    </reaction>
</comment>
<feature type="compositionally biased region" description="Basic and acidic residues" evidence="11">
    <location>
        <begin position="77"/>
        <end position="87"/>
    </location>
</feature>
<dbReference type="EMBL" id="ML996574">
    <property type="protein sequence ID" value="KAF2756949.1"/>
    <property type="molecule type" value="Genomic_DNA"/>
</dbReference>
<evidence type="ECO:0000259" key="14">
    <source>
        <dbReference type="PROSITE" id="PS51195"/>
    </source>
</evidence>
<comment type="subcellular location">
    <subcellularLocation>
        <location evidence="1">Nucleus</location>
        <location evidence="1">Nucleolus</location>
    </subcellularLocation>
</comment>
<dbReference type="InterPro" id="IPR027417">
    <property type="entry name" value="P-loop_NTPase"/>
</dbReference>
<keyword evidence="4 9" id="KW-0378">Hydrolase</keyword>
<comment type="similarity">
    <text evidence="9">Belongs to the DEAD box helicase family.</text>
</comment>
<dbReference type="PROSITE" id="PS51194">
    <property type="entry name" value="HELICASE_CTER"/>
    <property type="match status" value="1"/>
</dbReference>
<dbReference type="SUPFAM" id="SSF52540">
    <property type="entry name" value="P-loop containing nucleoside triphosphate hydrolases"/>
    <property type="match status" value="2"/>
</dbReference>
<dbReference type="SMART" id="SM00490">
    <property type="entry name" value="HELICc"/>
    <property type="match status" value="1"/>
</dbReference>
<evidence type="ECO:0000256" key="7">
    <source>
        <dbReference type="ARBA" id="ARBA00022884"/>
    </source>
</evidence>
<protein>
    <recommendedName>
        <fullName evidence="10">ATP-dependent RNA helicase</fullName>
        <ecNumber evidence="10">3.6.4.13</ecNumber>
    </recommendedName>
</protein>
<keyword evidence="5 9" id="KW-0347">Helicase</keyword>
<dbReference type="InterPro" id="IPR014001">
    <property type="entry name" value="Helicase_ATP-bd"/>
</dbReference>
<dbReference type="Pfam" id="PF00270">
    <property type="entry name" value="DEAD"/>
    <property type="match status" value="2"/>
</dbReference>
<keyword evidence="6 9" id="KW-0067">ATP-binding</keyword>
<dbReference type="EC" id="3.6.4.13" evidence="10"/>
<evidence type="ECO:0000256" key="6">
    <source>
        <dbReference type="ARBA" id="ARBA00022840"/>
    </source>
</evidence>
<feature type="compositionally biased region" description="Basic and acidic residues" evidence="11">
    <location>
        <begin position="45"/>
        <end position="68"/>
    </location>
</feature>
<feature type="region of interest" description="Disordered" evidence="11">
    <location>
        <begin position="22"/>
        <end position="107"/>
    </location>
</feature>
<comment type="function">
    <text evidence="10">RNA helicase.</text>
</comment>
<dbReference type="Gene3D" id="3.40.50.300">
    <property type="entry name" value="P-loop containing nucleotide triphosphate hydrolases"/>
    <property type="match status" value="2"/>
</dbReference>
<keyword evidence="3 9" id="KW-0547">Nucleotide-binding</keyword>
<evidence type="ECO:0000259" key="12">
    <source>
        <dbReference type="PROSITE" id="PS51192"/>
    </source>
</evidence>
<keyword evidence="7 10" id="KW-0694">RNA-binding</keyword>
<dbReference type="Pfam" id="PF00271">
    <property type="entry name" value="Helicase_C"/>
    <property type="match status" value="1"/>
</dbReference>
<evidence type="ECO:0000256" key="11">
    <source>
        <dbReference type="SAM" id="MobiDB-lite"/>
    </source>
</evidence>
<evidence type="ECO:0000256" key="3">
    <source>
        <dbReference type="ARBA" id="ARBA00022741"/>
    </source>
</evidence>
<dbReference type="GO" id="GO:0005730">
    <property type="term" value="C:nucleolus"/>
    <property type="evidence" value="ECO:0007669"/>
    <property type="project" value="UniProtKB-SubCell"/>
</dbReference>
<dbReference type="InterPro" id="IPR000629">
    <property type="entry name" value="RNA-helicase_DEAD-box_CS"/>
</dbReference>
<evidence type="ECO:0000256" key="5">
    <source>
        <dbReference type="ARBA" id="ARBA00022806"/>
    </source>
</evidence>
<evidence type="ECO:0000256" key="1">
    <source>
        <dbReference type="ARBA" id="ARBA00004604"/>
    </source>
</evidence>
<evidence type="ECO:0000313" key="15">
    <source>
        <dbReference type="EMBL" id="KAF2756949.1"/>
    </source>
</evidence>
<dbReference type="PROSITE" id="PS51192">
    <property type="entry name" value="HELICASE_ATP_BIND_1"/>
    <property type="match status" value="1"/>
</dbReference>
<evidence type="ECO:0000313" key="16">
    <source>
        <dbReference type="Proteomes" id="UP000799437"/>
    </source>
</evidence>
<accession>A0A6A6W452</accession>
<name>A0A6A6W452_9PEZI</name>
<evidence type="ECO:0000256" key="10">
    <source>
        <dbReference type="RuleBase" id="RU365068"/>
    </source>
</evidence>
<dbReference type="SMART" id="SM00487">
    <property type="entry name" value="DEXDc"/>
    <property type="match status" value="1"/>
</dbReference>
<comment type="domain">
    <text evidence="10">The Q motif is unique to and characteristic of the DEAD box family of RNA helicases and controls ATP binding and hydrolysis.</text>
</comment>
<gene>
    <name evidence="15" type="ORF">EJ05DRAFT_501492</name>
</gene>
<keyword evidence="2" id="KW-0698">rRNA processing</keyword>
<organism evidence="15 16">
    <name type="scientific">Pseudovirgaria hyperparasitica</name>
    <dbReference type="NCBI Taxonomy" id="470096"/>
    <lineage>
        <taxon>Eukaryota</taxon>
        <taxon>Fungi</taxon>
        <taxon>Dikarya</taxon>
        <taxon>Ascomycota</taxon>
        <taxon>Pezizomycotina</taxon>
        <taxon>Dothideomycetes</taxon>
        <taxon>Dothideomycetes incertae sedis</taxon>
        <taxon>Acrospermales</taxon>
        <taxon>Acrospermaceae</taxon>
        <taxon>Pseudovirgaria</taxon>
    </lineage>
</organism>
<dbReference type="GO" id="GO:0003724">
    <property type="term" value="F:RNA helicase activity"/>
    <property type="evidence" value="ECO:0007669"/>
    <property type="project" value="UniProtKB-EC"/>
</dbReference>
<feature type="domain" description="Helicase ATP-binding" evidence="12">
    <location>
        <begin position="226"/>
        <end position="470"/>
    </location>
</feature>
<dbReference type="InterPro" id="IPR001650">
    <property type="entry name" value="Helicase_C-like"/>
</dbReference>
<sequence length="765" mass="84321">MAGQLYARYVPPVATAPVAKLASDDLATQSSATPTSIKKAKDKRKANDTKAKPSLKDEGRDPMQDEHLHTKRKKRAREAEDGKDATRKRLKHPVAEAPNEQQDISRSDKFKAVFSKFERSSRITEAVRGSGRVEIATEAHTSATEPPVELLDLGPIPQPEQPPEVEAKPTFSALPSWLADPIKISSSARTTFSDLHLDDHTVKHLGKLGYDEAFAVQAGLIPLISPGKDKHMGDICVSAATGSGKTLAYMLPMVESLKHSLVTKLRGLVIVPTRELVTQAQKVAEDCAAKTGLKIGTAVGNQVLHDEQRSLVRKRRRYDPDAAKILNDKALQVLKSGSLEEDELLEDCRDMLPGHVPIYESNVDILICTPGRLVDHIRSTRGFHLYDLKWLVIDEADRLLDQSFQDWTEVLMSQLDAQKPEGLLSAYERMLATLDRPKARKDLTKIILSATMTKDLAKLSALRLSRPRLLVVGEEKGGKGGTEQILTDNETFDLPKTLTEYALSVGDGSKKPLYLLHLLSNNVFVDSPAEDQAEASQKKPTSKLPKDSADSSSDEDSSSHEAEDSSGSDSDAKINQHTAPPEDPIAQEARSRPRLIIFTNNNENASRLAHVLGALDSKFAAMTGVLTKSSTTTVGKKVLREFSNGKKSILIASDRASRGLDVPNVTHIINYDIPRSVVSYVHRIGRTARAERSGEACTLFTRTEARWFWHEIAKGSQIRRVDKRKVIRISINLAEHVSDEMKSKYVAALEGLREAVEDRKDVPTS</sequence>
<evidence type="ECO:0000259" key="13">
    <source>
        <dbReference type="PROSITE" id="PS51194"/>
    </source>
</evidence>
<dbReference type="GeneID" id="54488174"/>